<evidence type="ECO:0000313" key="2">
    <source>
        <dbReference type="EMBL" id="PRQ46849.1"/>
    </source>
</evidence>
<dbReference type="AlphaFoldDB" id="A0A2P6RK92"/>
<dbReference type="EMBL" id="PDCK01000040">
    <property type="protein sequence ID" value="PRQ46849.1"/>
    <property type="molecule type" value="Genomic_DNA"/>
</dbReference>
<feature type="compositionally biased region" description="Acidic residues" evidence="1">
    <location>
        <begin position="47"/>
        <end position="61"/>
    </location>
</feature>
<name>A0A2P6RK92_ROSCH</name>
<comment type="caution">
    <text evidence="2">The sequence shown here is derived from an EMBL/GenBank/DDBJ whole genome shotgun (WGS) entry which is preliminary data.</text>
</comment>
<protein>
    <submittedName>
        <fullName evidence="2">Uncharacterized protein</fullName>
    </submittedName>
</protein>
<evidence type="ECO:0000313" key="3">
    <source>
        <dbReference type="Proteomes" id="UP000238479"/>
    </source>
</evidence>
<feature type="region of interest" description="Disordered" evidence="1">
    <location>
        <begin position="47"/>
        <end position="68"/>
    </location>
</feature>
<sequence>MGFRVIGLEVVVGEVERPDTFQERGRSTVLVVLGLLLRCFAETVGDDEGADGEVEEDEEGGGCEPAEHESQHSCYGLVARSPFAFAFAYVTSVVADREKRLLKMEGLSILFGVYKGRTLSSY</sequence>
<organism evidence="2 3">
    <name type="scientific">Rosa chinensis</name>
    <name type="common">China rose</name>
    <dbReference type="NCBI Taxonomy" id="74649"/>
    <lineage>
        <taxon>Eukaryota</taxon>
        <taxon>Viridiplantae</taxon>
        <taxon>Streptophyta</taxon>
        <taxon>Embryophyta</taxon>
        <taxon>Tracheophyta</taxon>
        <taxon>Spermatophyta</taxon>
        <taxon>Magnoliopsida</taxon>
        <taxon>eudicotyledons</taxon>
        <taxon>Gunneridae</taxon>
        <taxon>Pentapetalae</taxon>
        <taxon>rosids</taxon>
        <taxon>fabids</taxon>
        <taxon>Rosales</taxon>
        <taxon>Rosaceae</taxon>
        <taxon>Rosoideae</taxon>
        <taxon>Rosoideae incertae sedis</taxon>
        <taxon>Rosa</taxon>
    </lineage>
</organism>
<dbReference type="Proteomes" id="UP000238479">
    <property type="component" value="Chromosome 2"/>
</dbReference>
<keyword evidence="3" id="KW-1185">Reference proteome</keyword>
<reference evidence="2 3" key="1">
    <citation type="journal article" date="2018" name="Nat. Genet.">
        <title>The Rosa genome provides new insights in the design of modern roses.</title>
        <authorList>
            <person name="Bendahmane M."/>
        </authorList>
    </citation>
    <scope>NUCLEOTIDE SEQUENCE [LARGE SCALE GENOMIC DNA]</scope>
    <source>
        <strain evidence="3">cv. Old Blush</strain>
    </source>
</reference>
<dbReference type="Gramene" id="PRQ46849">
    <property type="protein sequence ID" value="PRQ46849"/>
    <property type="gene ID" value="RchiOBHm_Chr2g0093441"/>
</dbReference>
<proteinExistence type="predicted"/>
<gene>
    <name evidence="2" type="ORF">RchiOBHm_Chr2g0093441</name>
</gene>
<evidence type="ECO:0000256" key="1">
    <source>
        <dbReference type="SAM" id="MobiDB-lite"/>
    </source>
</evidence>
<accession>A0A2P6RK92</accession>